<organism evidence="1 2">
    <name type="scientific">Rhizobium rhizogenes (strain K84 / ATCC BAA-868)</name>
    <name type="common">Agrobacterium radiobacter</name>
    <dbReference type="NCBI Taxonomy" id="311403"/>
    <lineage>
        <taxon>Bacteria</taxon>
        <taxon>Pseudomonadati</taxon>
        <taxon>Pseudomonadota</taxon>
        <taxon>Alphaproteobacteria</taxon>
        <taxon>Hyphomicrobiales</taxon>
        <taxon>Rhizobiaceae</taxon>
        <taxon>Rhizobium/Agrobacterium group</taxon>
        <taxon>Rhizobium</taxon>
    </lineage>
</organism>
<dbReference type="Gene3D" id="3.40.50.300">
    <property type="entry name" value="P-loop containing nucleotide triphosphate hydrolases"/>
    <property type="match status" value="1"/>
</dbReference>
<name>B9JND0_RHIR8</name>
<proteinExistence type="predicted"/>
<evidence type="ECO:0000313" key="1">
    <source>
        <dbReference type="EMBL" id="ACM29061.1"/>
    </source>
</evidence>
<dbReference type="STRING" id="311403.Arad_7601"/>
<gene>
    <name evidence="1" type="primary">virB11d</name>
    <name evidence="1" type="ordered locus">Arad_7601</name>
</gene>
<dbReference type="EMBL" id="CP000629">
    <property type="protein sequence ID" value="ACM29061.1"/>
    <property type="molecule type" value="Genomic_DNA"/>
</dbReference>
<dbReference type="InterPro" id="IPR027417">
    <property type="entry name" value="P-loop_NTPase"/>
</dbReference>
<accession>B9JND0</accession>
<reference evidence="1 2" key="1">
    <citation type="journal article" date="2009" name="J. Bacteriol.">
        <title>Genome sequences of three Agrobacterium biovars help elucidate the evolution of multichromosome genomes in bacteria.</title>
        <authorList>
            <person name="Slater S.C."/>
            <person name="Goldman B.S."/>
            <person name="Goodner B."/>
            <person name="Setubal J.C."/>
            <person name="Farrand S.K."/>
            <person name="Nester E.W."/>
            <person name="Burr T.J."/>
            <person name="Banta L."/>
            <person name="Dickerman A.W."/>
            <person name="Paulsen I."/>
            <person name="Otten L."/>
            <person name="Suen G."/>
            <person name="Welch R."/>
            <person name="Almeida N.F."/>
            <person name="Arnold F."/>
            <person name="Burton O.T."/>
            <person name="Du Z."/>
            <person name="Ewing A."/>
            <person name="Godsy E."/>
            <person name="Heisel S."/>
            <person name="Houmiel K.L."/>
            <person name="Jhaveri J."/>
            <person name="Lu J."/>
            <person name="Miller N.M."/>
            <person name="Norton S."/>
            <person name="Chen Q."/>
            <person name="Phoolcharoen W."/>
            <person name="Ohlin V."/>
            <person name="Ondrusek D."/>
            <person name="Pride N."/>
            <person name="Stricklin S.L."/>
            <person name="Sun J."/>
            <person name="Wheeler C."/>
            <person name="Wilson L."/>
            <person name="Zhu H."/>
            <person name="Wood D.W."/>
        </authorList>
    </citation>
    <scope>NUCLEOTIDE SEQUENCE [LARGE SCALE GENOMIC DNA]</scope>
    <source>
        <strain evidence="2">K84 / ATCC BAA-868</strain>
    </source>
</reference>
<sequence length="367" mass="40797">MIDPPMNIMLLPGRRISITQLGDAFALFNSREQHLYEIDKLAAWAWQRVFNSTAGMSRRHLLTKFSSEFGLTSEDAGNLLDRYIELGILDTCASSTSVFALHLNGTRWLIECPKVLSGELKELFRGLVVPLKSQWGHHYLTIKVNSYRYELMADGEYRGIFAQAEIVPAVKAFLTDALLQTDFMLALHAALLRFGDSQLLIAGASGAGKTTLALALAAEEECAILGDDIVIIDETNRLRGIPFPVAVKDGSWLLLQDFCPQIASLPVHIRPDGKIVKFLPGEVESDDNWSMKTRTIIFIRQNPGRQCSLSRIHPLAAFQRLLAEAAAPGHRLTDAAFGALRELVNTSQAFEMEFSRLDDAVETIREL</sequence>
<dbReference type="AlphaFoldDB" id="B9JND0"/>
<dbReference type="eggNOG" id="COG1493">
    <property type="taxonomic scope" value="Bacteria"/>
</dbReference>
<dbReference type="HOGENOM" id="CLU_058032_0_0_5"/>
<evidence type="ECO:0000313" key="2">
    <source>
        <dbReference type="Proteomes" id="UP000001600"/>
    </source>
</evidence>
<dbReference type="KEGG" id="ara:Arad_7601"/>
<protein>
    <submittedName>
        <fullName evidence="1">Transport secretion system IV</fullName>
    </submittedName>
</protein>
<dbReference type="Proteomes" id="UP000001600">
    <property type="component" value="Chromosome 2"/>
</dbReference>
<dbReference type="SUPFAM" id="SSF53795">
    <property type="entry name" value="PEP carboxykinase-like"/>
    <property type="match status" value="1"/>
</dbReference>